<feature type="compositionally biased region" description="Gly residues" evidence="1">
    <location>
        <begin position="10"/>
        <end position="26"/>
    </location>
</feature>
<feature type="region of interest" description="Disordered" evidence="1">
    <location>
        <begin position="1"/>
        <end position="31"/>
    </location>
</feature>
<dbReference type="Proteomes" id="UP000067448">
    <property type="component" value="Unassembled WGS sequence"/>
</dbReference>
<gene>
    <name evidence="3" type="ORF">SsS58_00695</name>
</gene>
<evidence type="ECO:0000313" key="3">
    <source>
        <dbReference type="EMBL" id="GAQ60355.1"/>
    </source>
</evidence>
<reference evidence="4" key="1">
    <citation type="submission" date="2015-11" db="EMBL/GenBank/DDBJ databases">
        <authorList>
            <consortium name="Cross-ministerial Strategic Innovation Promotion Program (SIP) consortium"/>
            <person name="Tomihama T."/>
            <person name="Ikenaga M."/>
            <person name="Sakai M."/>
            <person name="Okubo T."/>
            <person name="Ikeda S."/>
        </authorList>
    </citation>
    <scope>NUCLEOTIDE SEQUENCE [LARGE SCALE GENOMIC DNA]</scope>
    <source>
        <strain evidence="4">S58</strain>
    </source>
</reference>
<keyword evidence="2" id="KW-0812">Transmembrane</keyword>
<name>A0A100JIW7_STRSC</name>
<proteinExistence type="predicted"/>
<reference evidence="4" key="3">
    <citation type="submission" date="2016-02" db="EMBL/GenBank/DDBJ databases">
        <title>Draft genome of pathogenic Streptomyces sp. in Japan.</title>
        <authorList>
            <person name="Tomihama T."/>
            <person name="Ikenaga M."/>
            <person name="Sakai M."/>
            <person name="Okubo T."/>
            <person name="Ikeda S."/>
        </authorList>
    </citation>
    <scope>NUCLEOTIDE SEQUENCE [LARGE SCALE GENOMIC DNA]</scope>
    <source>
        <strain evidence="4">S58</strain>
    </source>
</reference>
<feature type="transmembrane region" description="Helical" evidence="2">
    <location>
        <begin position="38"/>
        <end position="56"/>
    </location>
</feature>
<evidence type="ECO:0000313" key="4">
    <source>
        <dbReference type="Proteomes" id="UP000067448"/>
    </source>
</evidence>
<evidence type="ECO:0000256" key="1">
    <source>
        <dbReference type="SAM" id="MobiDB-lite"/>
    </source>
</evidence>
<reference evidence="3 4" key="2">
    <citation type="journal article" date="2016" name="Genome Announc.">
        <title>Draft Genome Sequences of Streptomyces scabiei S58, Streptomyces turgidiscabies T45, and Streptomyces acidiscabies a10, the Pathogens of Potato Common Scab, Isolated in Japan.</title>
        <authorList>
            <person name="Tomihama T."/>
            <person name="Nishi Y."/>
            <person name="Sakai M."/>
            <person name="Ikenaga M."/>
            <person name="Okubo T."/>
            <person name="Ikeda S."/>
        </authorList>
    </citation>
    <scope>NUCLEOTIDE SEQUENCE [LARGE SCALE GENOMIC DNA]</scope>
    <source>
        <strain evidence="3 4">S58</strain>
    </source>
</reference>
<dbReference type="InterPro" id="IPR046187">
    <property type="entry name" value="DUF6215"/>
</dbReference>
<dbReference type="EMBL" id="BCMM01000002">
    <property type="protein sequence ID" value="GAQ60355.1"/>
    <property type="molecule type" value="Genomic_DNA"/>
</dbReference>
<keyword evidence="2" id="KW-0472">Membrane</keyword>
<evidence type="ECO:0000256" key="2">
    <source>
        <dbReference type="SAM" id="Phobius"/>
    </source>
</evidence>
<keyword evidence="2" id="KW-1133">Transmembrane helix</keyword>
<protein>
    <submittedName>
        <fullName evidence="3">Uncharacterized protein</fullName>
    </submittedName>
</protein>
<organism evidence="3 4">
    <name type="scientific">Streptomyces scabiei</name>
    <dbReference type="NCBI Taxonomy" id="1930"/>
    <lineage>
        <taxon>Bacteria</taxon>
        <taxon>Bacillati</taxon>
        <taxon>Actinomycetota</taxon>
        <taxon>Actinomycetes</taxon>
        <taxon>Kitasatosporales</taxon>
        <taxon>Streptomycetaceae</taxon>
        <taxon>Streptomyces</taxon>
    </lineage>
</organism>
<sequence>MSGDVTDSGTGPGAGPGAGYGTGPGTGSRKEMSTGAQVFSAVAAVGVILGGLWLIGDFLGQTPGEVGPAVCSSSDDASRAPRGEVSGARLCAALNRADLPELLGTPTEQAVSASGGDSESKWADGTRTVTPEATVELDTYSVKLSASFDDLPVAESEDYLGADAESRTVLGHRAVLYSGQTLSISFRLDGGDAKSGPGGVARRLLVATDPKDSGSTFELVIWRQDTQRPDDAALFRVAEKVLPRLQGWKPAG</sequence>
<comment type="caution">
    <text evidence="3">The sequence shown here is derived from an EMBL/GenBank/DDBJ whole genome shotgun (WGS) entry which is preliminary data.</text>
</comment>
<dbReference type="Pfam" id="PF19721">
    <property type="entry name" value="DUF6215"/>
    <property type="match status" value="1"/>
</dbReference>
<accession>A0A100JIW7</accession>
<dbReference type="AlphaFoldDB" id="A0A100JIW7"/>